<accession>A0A9D0ZRH5</accession>
<name>A0A9D0ZRH5_9FIRM</name>
<sequence>MTSGYAAFSTNITINAKGNIKCNPKIVKEKLLENLTTKGDGLYIDEYEEGRYVYKGVNPNNYLKFNDELWRIVSLENDGTIKIYKEELLNQAFDNGGYRDSNSNGAGGTYCAHSSTGCNAWAATSNLVGTPAEFKSGNNNGTVLLDASINTYLNDQYYQELSSDKNYIVSHNFNVGPITWYQDSRSISDVITDWSQTESEYIWNGKIGLLSVVDILKANTEKTTCIMEKNESTFDPD</sequence>
<gene>
    <name evidence="1" type="ORF">IAB27_04860</name>
</gene>
<evidence type="ECO:0000313" key="2">
    <source>
        <dbReference type="Proteomes" id="UP000886786"/>
    </source>
</evidence>
<comment type="caution">
    <text evidence="1">The sequence shown here is derived from an EMBL/GenBank/DDBJ whole genome shotgun (WGS) entry which is preliminary data.</text>
</comment>
<dbReference type="Proteomes" id="UP000886786">
    <property type="component" value="Unassembled WGS sequence"/>
</dbReference>
<dbReference type="AlphaFoldDB" id="A0A9D0ZRH5"/>
<evidence type="ECO:0000313" key="1">
    <source>
        <dbReference type="EMBL" id="HIQ90935.1"/>
    </source>
</evidence>
<reference evidence="1" key="2">
    <citation type="journal article" date="2021" name="PeerJ">
        <title>Extensive microbial diversity within the chicken gut microbiome revealed by metagenomics and culture.</title>
        <authorList>
            <person name="Gilroy R."/>
            <person name="Ravi A."/>
            <person name="Getino M."/>
            <person name="Pursley I."/>
            <person name="Horton D.L."/>
            <person name="Alikhan N.F."/>
            <person name="Baker D."/>
            <person name="Gharbi K."/>
            <person name="Hall N."/>
            <person name="Watson M."/>
            <person name="Adriaenssens E.M."/>
            <person name="Foster-Nyarko E."/>
            <person name="Jarju S."/>
            <person name="Secka A."/>
            <person name="Antonio M."/>
            <person name="Oren A."/>
            <person name="Chaudhuri R.R."/>
            <person name="La Ragione R."/>
            <person name="Hildebrand F."/>
            <person name="Pallen M.J."/>
        </authorList>
    </citation>
    <scope>NUCLEOTIDE SEQUENCE</scope>
    <source>
        <strain evidence="1">CHK147-3167</strain>
    </source>
</reference>
<protein>
    <submittedName>
        <fullName evidence="1">Uncharacterized protein</fullName>
    </submittedName>
</protein>
<organism evidence="1 2">
    <name type="scientific">Candidatus Coprosoma intestinipullorum</name>
    <dbReference type="NCBI Taxonomy" id="2840752"/>
    <lineage>
        <taxon>Bacteria</taxon>
        <taxon>Bacillati</taxon>
        <taxon>Bacillota</taxon>
        <taxon>Bacillota incertae sedis</taxon>
        <taxon>Candidatus Coprosoma</taxon>
    </lineage>
</organism>
<dbReference type="EMBL" id="DVFV01000089">
    <property type="protein sequence ID" value="HIQ90935.1"/>
    <property type="molecule type" value="Genomic_DNA"/>
</dbReference>
<proteinExistence type="predicted"/>
<reference evidence="1" key="1">
    <citation type="submission" date="2020-10" db="EMBL/GenBank/DDBJ databases">
        <authorList>
            <person name="Gilroy R."/>
        </authorList>
    </citation>
    <scope>NUCLEOTIDE SEQUENCE</scope>
    <source>
        <strain evidence="1">CHK147-3167</strain>
    </source>
</reference>